<evidence type="ECO:0000256" key="2">
    <source>
        <dbReference type="SAM" id="MobiDB-lite"/>
    </source>
</evidence>
<dbReference type="OrthoDB" id="26525at2759"/>
<keyword evidence="1" id="KW-0106">Calcium</keyword>
<name>A0A485L3L1_9STRA</name>
<dbReference type="EMBL" id="CAADRA010005657">
    <property type="protein sequence ID" value="VFT92024.1"/>
    <property type="molecule type" value="Genomic_DNA"/>
</dbReference>
<feature type="compositionally biased region" description="Pro residues" evidence="2">
    <location>
        <begin position="267"/>
        <end position="278"/>
    </location>
</feature>
<dbReference type="PANTHER" id="PTHR20875:SF0">
    <property type="entry name" value="GH12158P"/>
    <property type="match status" value="1"/>
</dbReference>
<dbReference type="PANTHER" id="PTHR20875">
    <property type="entry name" value="EF-HAND CALCIUM-BINDING DOMAIN-CONTAINING PROTEIN 6-RELATED"/>
    <property type="match status" value="1"/>
</dbReference>
<evidence type="ECO:0000256" key="1">
    <source>
        <dbReference type="ARBA" id="ARBA00022837"/>
    </source>
</evidence>
<evidence type="ECO:0000313" key="6">
    <source>
        <dbReference type="Proteomes" id="UP000332933"/>
    </source>
</evidence>
<evidence type="ECO:0000259" key="3">
    <source>
        <dbReference type="PROSITE" id="PS50222"/>
    </source>
</evidence>
<dbReference type="InterPro" id="IPR011992">
    <property type="entry name" value="EF-hand-dom_pair"/>
</dbReference>
<feature type="region of interest" description="Disordered" evidence="2">
    <location>
        <begin position="258"/>
        <end position="286"/>
    </location>
</feature>
<gene>
    <name evidence="5" type="primary">Aste57867_15215</name>
    <name evidence="4" type="ORF">As57867_015159</name>
    <name evidence="5" type="ORF">ASTE57867_15215</name>
</gene>
<dbReference type="Proteomes" id="UP000332933">
    <property type="component" value="Unassembled WGS sequence"/>
</dbReference>
<dbReference type="InterPro" id="IPR052603">
    <property type="entry name" value="EFCB6"/>
</dbReference>
<evidence type="ECO:0000313" key="4">
    <source>
        <dbReference type="EMBL" id="KAF0693873.1"/>
    </source>
</evidence>
<proteinExistence type="predicted"/>
<dbReference type="SUPFAM" id="SSF47473">
    <property type="entry name" value="EF-hand"/>
    <property type="match status" value="2"/>
</dbReference>
<reference evidence="4" key="2">
    <citation type="submission" date="2019-06" db="EMBL/GenBank/DDBJ databases">
        <title>Genomics analysis of Aphanomyces spp. identifies a new class of oomycete effector associated with host adaptation.</title>
        <authorList>
            <person name="Gaulin E."/>
        </authorList>
    </citation>
    <scope>NUCLEOTIDE SEQUENCE</scope>
    <source>
        <strain evidence="4">CBS 578.67</strain>
    </source>
</reference>
<dbReference type="AlphaFoldDB" id="A0A485L3L1"/>
<accession>A0A485L3L1</accession>
<dbReference type="PROSITE" id="PS50222">
    <property type="entry name" value="EF_HAND_2"/>
    <property type="match status" value="1"/>
</dbReference>
<evidence type="ECO:0000313" key="5">
    <source>
        <dbReference type="EMBL" id="VFT92024.1"/>
    </source>
</evidence>
<dbReference type="GO" id="GO:0005509">
    <property type="term" value="F:calcium ion binding"/>
    <property type="evidence" value="ECO:0007669"/>
    <property type="project" value="InterPro"/>
</dbReference>
<dbReference type="Gene3D" id="1.10.238.10">
    <property type="entry name" value="EF-hand"/>
    <property type="match status" value="2"/>
</dbReference>
<dbReference type="PROSITE" id="PS00018">
    <property type="entry name" value="EF_HAND_1"/>
    <property type="match status" value="1"/>
</dbReference>
<sequence>MSKEDFVELTTNFVFDVQQSVGFDTDAAHAVLAKLRTALEPMQVQCLAARDAVADLERQIARQLAHHPTNRTKFLCFDRMASGYMGVSDFHRALEGLNIDAMPATVALLVQKYDTRGEGRINYTSFLRLVHSAANARPPTSEAHDAQPFFAPHNAALAADDDDDLTQSERWRTEQLIARIRAKLYQRGMSVRQLFLDLDQGRYSHLTLQELHRGLVCCGIDIHVAELAHLTRHFAQRDDLFSLVDFARLVDAVDDSAIRPSADGAPHPLPPPRPPAPPSRTCTAAPPSSDVDMAVATALHAQGKTVRALFDTMAPRGALAPAALQRKLHQWGIYIDDADVIKLVGAYDTNGNGTLELHEFVRFMHACRRNHESAYTSS</sequence>
<feature type="domain" description="EF-hand" evidence="3">
    <location>
        <begin position="335"/>
        <end position="370"/>
    </location>
</feature>
<dbReference type="InterPro" id="IPR002048">
    <property type="entry name" value="EF_hand_dom"/>
</dbReference>
<reference evidence="5 6" key="1">
    <citation type="submission" date="2019-03" db="EMBL/GenBank/DDBJ databases">
        <authorList>
            <person name="Gaulin E."/>
            <person name="Dumas B."/>
        </authorList>
    </citation>
    <scope>NUCLEOTIDE SEQUENCE [LARGE SCALE GENOMIC DNA]</scope>
    <source>
        <strain evidence="5">CBS 568.67</strain>
    </source>
</reference>
<dbReference type="InterPro" id="IPR018247">
    <property type="entry name" value="EF_Hand_1_Ca_BS"/>
</dbReference>
<keyword evidence="6" id="KW-1185">Reference proteome</keyword>
<protein>
    <submittedName>
        <fullName evidence="5">Aste57867_15215 protein</fullName>
    </submittedName>
</protein>
<organism evidence="5 6">
    <name type="scientific">Aphanomyces stellatus</name>
    <dbReference type="NCBI Taxonomy" id="120398"/>
    <lineage>
        <taxon>Eukaryota</taxon>
        <taxon>Sar</taxon>
        <taxon>Stramenopiles</taxon>
        <taxon>Oomycota</taxon>
        <taxon>Saprolegniomycetes</taxon>
        <taxon>Saprolegniales</taxon>
        <taxon>Verrucalvaceae</taxon>
        <taxon>Aphanomyces</taxon>
    </lineage>
</organism>
<dbReference type="EMBL" id="VJMH01005636">
    <property type="protein sequence ID" value="KAF0693873.1"/>
    <property type="molecule type" value="Genomic_DNA"/>
</dbReference>